<dbReference type="EMBL" id="CCMZ01000029">
    <property type="protein sequence ID" value="CDX21318.1"/>
    <property type="molecule type" value="Genomic_DNA"/>
</dbReference>
<accession>A0A090E3E6</accession>
<sequence>MDSQAVISSLPLSGADRAALIEVANAAFEAVIERIEPNNEKLTRSLWDAGDYIDNCVVPDFLSPDKLPMPRDEVAYLIDAFLVHHVISLAVAADRQAAEPVH</sequence>
<organism evidence="1 2">
    <name type="scientific">Mesorhizobium plurifarium</name>
    <dbReference type="NCBI Taxonomy" id="69974"/>
    <lineage>
        <taxon>Bacteria</taxon>
        <taxon>Pseudomonadati</taxon>
        <taxon>Pseudomonadota</taxon>
        <taxon>Alphaproteobacteria</taxon>
        <taxon>Hyphomicrobiales</taxon>
        <taxon>Phyllobacteriaceae</taxon>
        <taxon>Mesorhizobium</taxon>
    </lineage>
</organism>
<evidence type="ECO:0000313" key="1">
    <source>
        <dbReference type="EMBL" id="CDX21318.1"/>
    </source>
</evidence>
<reference evidence="2" key="1">
    <citation type="submission" date="2014-08" db="EMBL/GenBank/DDBJ databases">
        <authorList>
            <person name="Moulin L."/>
        </authorList>
    </citation>
    <scope>NUCLEOTIDE SEQUENCE [LARGE SCALE GENOMIC DNA]</scope>
</reference>
<dbReference type="Proteomes" id="UP000045285">
    <property type="component" value="Unassembled WGS sequence"/>
</dbReference>
<dbReference type="AlphaFoldDB" id="A0A090E3E6"/>
<proteinExistence type="predicted"/>
<keyword evidence="2" id="KW-1185">Reference proteome</keyword>
<name>A0A090E3E6_MESPL</name>
<protein>
    <submittedName>
        <fullName evidence="1">Uncharacterized protein</fullName>
    </submittedName>
</protein>
<evidence type="ECO:0000313" key="2">
    <source>
        <dbReference type="Proteomes" id="UP000045285"/>
    </source>
</evidence>
<gene>
    <name evidence="1" type="ORF">MPL3356_350054</name>
</gene>